<sequence>MIFENNEQSDAWDSPDEACNVSVPISMVQHPSGDIDIVVIDLMQRDESGCFAERRIRFSAPAAAQLLEAISSAVQSKHVLFGDERPEMATLH</sequence>
<accession>A0A2N7VM83</accession>
<evidence type="ECO:0000313" key="1">
    <source>
        <dbReference type="EMBL" id="PMS18225.1"/>
    </source>
</evidence>
<proteinExistence type="predicted"/>
<name>A0A2N7VM83_9BURK</name>
<dbReference type="EMBL" id="PNYB01000026">
    <property type="protein sequence ID" value="PMS18225.1"/>
    <property type="molecule type" value="Genomic_DNA"/>
</dbReference>
<organism evidence="1 2">
    <name type="scientific">Trinickia soli</name>
    <dbReference type="NCBI Taxonomy" id="380675"/>
    <lineage>
        <taxon>Bacteria</taxon>
        <taxon>Pseudomonadati</taxon>
        <taxon>Pseudomonadota</taxon>
        <taxon>Betaproteobacteria</taxon>
        <taxon>Burkholderiales</taxon>
        <taxon>Burkholderiaceae</taxon>
        <taxon>Trinickia</taxon>
    </lineage>
</organism>
<protein>
    <submittedName>
        <fullName evidence="1">Uncharacterized protein</fullName>
    </submittedName>
</protein>
<reference evidence="1 2" key="1">
    <citation type="submission" date="2018-01" db="EMBL/GenBank/DDBJ databases">
        <title>Whole genome analyses suggest that Burkholderia sensu lato contains two further novel genera in the rhizoxinica-symbiotica group Mycetohabitans gen. nov., and Trinickia gen. nov.: implications for the evolution of diazotrophy and nodulation in the Burkholderiaceae.</title>
        <authorList>
            <person name="Estrada-de los Santos P."/>
            <person name="Palmer M."/>
            <person name="Chavez-Ramirez B."/>
            <person name="Beukes C."/>
            <person name="Steenkamp E.T."/>
            <person name="Hirsch A.M."/>
            <person name="Manyaka P."/>
            <person name="Maluk M."/>
            <person name="Lafos M."/>
            <person name="Crook M."/>
            <person name="Gross E."/>
            <person name="Simon M.F."/>
            <person name="Bueno dos Reis Junior F."/>
            <person name="Poole P.S."/>
            <person name="Venter S.N."/>
            <person name="James E.K."/>
        </authorList>
    </citation>
    <scope>NUCLEOTIDE SEQUENCE [LARGE SCALE GENOMIC DNA]</scope>
    <source>
        <strain evidence="1 2">GP25-8</strain>
    </source>
</reference>
<evidence type="ECO:0000313" key="2">
    <source>
        <dbReference type="Proteomes" id="UP000235347"/>
    </source>
</evidence>
<dbReference type="RefSeq" id="WP_102612200.1">
    <property type="nucleotide sequence ID" value="NZ_CADIKD010000022.1"/>
</dbReference>
<dbReference type="Proteomes" id="UP000235347">
    <property type="component" value="Unassembled WGS sequence"/>
</dbReference>
<gene>
    <name evidence="1" type="ORF">C0Z19_23270</name>
</gene>
<dbReference type="AlphaFoldDB" id="A0A2N7VM83"/>
<comment type="caution">
    <text evidence="1">The sequence shown here is derived from an EMBL/GenBank/DDBJ whole genome shotgun (WGS) entry which is preliminary data.</text>
</comment>
<keyword evidence="2" id="KW-1185">Reference proteome</keyword>